<feature type="transmembrane region" description="Helical" evidence="1">
    <location>
        <begin position="50"/>
        <end position="71"/>
    </location>
</feature>
<evidence type="ECO:0000313" key="3">
    <source>
        <dbReference type="Proteomes" id="UP000605805"/>
    </source>
</evidence>
<dbReference type="EMBL" id="DQTV01000001">
    <property type="protein sequence ID" value="HIP56457.1"/>
    <property type="molecule type" value="Genomic_DNA"/>
</dbReference>
<protein>
    <submittedName>
        <fullName evidence="2">Uncharacterized protein</fullName>
    </submittedName>
</protein>
<reference evidence="2" key="1">
    <citation type="journal article" date="2020" name="ISME J.">
        <title>Gammaproteobacteria mediating utilization of methyl-, sulfur- and petroleum organic compounds in deep ocean hydrothermal plumes.</title>
        <authorList>
            <person name="Zhou Z."/>
            <person name="Liu Y."/>
            <person name="Pan J."/>
            <person name="Cron B.R."/>
            <person name="Toner B.M."/>
            <person name="Anantharaman K."/>
            <person name="Breier J.A."/>
            <person name="Dick G.J."/>
            <person name="Li M."/>
        </authorList>
    </citation>
    <scope>NUCLEOTIDE SEQUENCE</scope>
    <source>
        <strain evidence="2">SZUA-1435</strain>
    </source>
</reference>
<organism evidence="2 3">
    <name type="scientific">Ignisphaera aggregans</name>
    <dbReference type="NCBI Taxonomy" id="334771"/>
    <lineage>
        <taxon>Archaea</taxon>
        <taxon>Thermoproteota</taxon>
        <taxon>Thermoprotei</taxon>
        <taxon>Desulfurococcales</taxon>
        <taxon>Desulfurococcaceae</taxon>
        <taxon>Ignisphaera</taxon>
    </lineage>
</organism>
<keyword evidence="1" id="KW-0812">Transmembrane</keyword>
<evidence type="ECO:0000256" key="1">
    <source>
        <dbReference type="SAM" id="Phobius"/>
    </source>
</evidence>
<feature type="transmembrane region" description="Helical" evidence="1">
    <location>
        <begin position="141"/>
        <end position="160"/>
    </location>
</feature>
<dbReference type="AlphaFoldDB" id="A0A832YXP1"/>
<keyword evidence="1" id="KW-1133">Transmembrane helix</keyword>
<dbReference type="Proteomes" id="UP000605805">
    <property type="component" value="Unassembled WGS sequence"/>
</dbReference>
<keyword evidence="1" id="KW-0472">Membrane</keyword>
<evidence type="ECO:0000313" key="2">
    <source>
        <dbReference type="EMBL" id="HIP56457.1"/>
    </source>
</evidence>
<gene>
    <name evidence="2" type="ORF">EYH02_00050</name>
</gene>
<name>A0A832YXP1_9CREN</name>
<comment type="caution">
    <text evidence="2">The sequence shown here is derived from an EMBL/GenBank/DDBJ whole genome shotgun (WGS) entry which is preliminary data.</text>
</comment>
<proteinExistence type="predicted"/>
<sequence>MKWTGSEEKADEVREPLLNGVAKHLLLLSMTLTIYAMYVMRITPAMSTSLVLLLNRLSTLLLYIALALFVLRDVVRGKLSRVITDLALIDLSLSAILGNLAELSKLRDVEYMLVAPFIVLERCSVPQKCNGFTFLSINVPLIIVFALLLYAALGIAKSIITRCVEKRSKVEVKLSPQHGEERVDQGS</sequence>
<accession>A0A832YXP1</accession>
<feature type="transmembrane region" description="Helical" evidence="1">
    <location>
        <begin position="21"/>
        <end position="38"/>
    </location>
</feature>